<feature type="compositionally biased region" description="Low complexity" evidence="1">
    <location>
        <begin position="114"/>
        <end position="127"/>
    </location>
</feature>
<feature type="region of interest" description="Disordered" evidence="1">
    <location>
        <begin position="111"/>
        <end position="174"/>
    </location>
</feature>
<organism evidence="2 3">
    <name type="scientific">Rehmannia glutinosa</name>
    <name type="common">Chinese foxglove</name>
    <dbReference type="NCBI Taxonomy" id="99300"/>
    <lineage>
        <taxon>Eukaryota</taxon>
        <taxon>Viridiplantae</taxon>
        <taxon>Streptophyta</taxon>
        <taxon>Embryophyta</taxon>
        <taxon>Tracheophyta</taxon>
        <taxon>Spermatophyta</taxon>
        <taxon>Magnoliopsida</taxon>
        <taxon>eudicotyledons</taxon>
        <taxon>Gunneridae</taxon>
        <taxon>Pentapetalae</taxon>
        <taxon>asterids</taxon>
        <taxon>lamiids</taxon>
        <taxon>Lamiales</taxon>
        <taxon>Orobanchaceae</taxon>
        <taxon>Rehmannieae</taxon>
        <taxon>Rehmannia</taxon>
    </lineage>
</organism>
<reference evidence="2 3" key="1">
    <citation type="journal article" date="2021" name="Comput. Struct. Biotechnol. J.">
        <title>De novo genome assembly of the potent medicinal plant Rehmannia glutinosa using nanopore technology.</title>
        <authorList>
            <person name="Ma L."/>
            <person name="Dong C."/>
            <person name="Song C."/>
            <person name="Wang X."/>
            <person name="Zheng X."/>
            <person name="Niu Y."/>
            <person name="Chen S."/>
            <person name="Feng W."/>
        </authorList>
    </citation>
    <scope>NUCLEOTIDE SEQUENCE [LARGE SCALE GENOMIC DNA]</scope>
    <source>
        <strain evidence="2">DH-2019</strain>
    </source>
</reference>
<dbReference type="EMBL" id="JABTTQ020001719">
    <property type="protein sequence ID" value="KAK6128583.1"/>
    <property type="molecule type" value="Genomic_DNA"/>
</dbReference>
<protein>
    <submittedName>
        <fullName evidence="2">Uncharacterized protein</fullName>
    </submittedName>
</protein>
<comment type="caution">
    <text evidence="2">The sequence shown here is derived from an EMBL/GenBank/DDBJ whole genome shotgun (WGS) entry which is preliminary data.</text>
</comment>
<evidence type="ECO:0000256" key="1">
    <source>
        <dbReference type="SAM" id="MobiDB-lite"/>
    </source>
</evidence>
<dbReference type="PANTHER" id="PTHR33922:SF2">
    <property type="entry name" value="OS07G0589600 PROTEIN"/>
    <property type="match status" value="1"/>
</dbReference>
<dbReference type="Proteomes" id="UP001318860">
    <property type="component" value="Unassembled WGS sequence"/>
</dbReference>
<proteinExistence type="predicted"/>
<feature type="compositionally biased region" description="Low complexity" evidence="1">
    <location>
        <begin position="148"/>
        <end position="162"/>
    </location>
</feature>
<feature type="compositionally biased region" description="Low complexity" evidence="1">
    <location>
        <begin position="202"/>
        <end position="215"/>
    </location>
</feature>
<feature type="compositionally biased region" description="Polar residues" evidence="1">
    <location>
        <begin position="163"/>
        <end position="174"/>
    </location>
</feature>
<accession>A0ABR0V234</accession>
<feature type="region of interest" description="Disordered" evidence="1">
    <location>
        <begin position="202"/>
        <end position="223"/>
    </location>
</feature>
<keyword evidence="3" id="KW-1185">Reference proteome</keyword>
<dbReference type="PANTHER" id="PTHR33922">
    <property type="entry name" value="OS01G0888066 PROTEIN-RELATED"/>
    <property type="match status" value="1"/>
</dbReference>
<sequence length="301" mass="33474">MEQKYTEERWANFNSTENSVKTLEDDVDALSLCDLPIIHQSSKENESDSTPLRSIETPEDFDFCSVSKQFEEMCAADEVFYQGQIMPLRHSSRKGILQYCSRSISSSESMDHFSSGGLISSRSSSSGSGSGGAAAATEPKLPPRNQFHSHPSPSPKIRSPRSTVRSNNRNCPKKSSASWNIFRMGLVSPPPEIAFRDLKNRYPNGRNLRNRNGNGSHSGDGKKIKRRDFLGGCRYCSGDAVDAVSSKVVVMKRSARDGESETRVEEESLLGMMKSPKKRFSHHRTFEWLKQLSLEGAAAEP</sequence>
<evidence type="ECO:0000313" key="3">
    <source>
        <dbReference type="Proteomes" id="UP001318860"/>
    </source>
</evidence>
<name>A0ABR0V234_REHGL</name>
<evidence type="ECO:0000313" key="2">
    <source>
        <dbReference type="EMBL" id="KAK6128583.1"/>
    </source>
</evidence>
<gene>
    <name evidence="2" type="ORF">DH2020_037658</name>
</gene>